<dbReference type="GO" id="GO:0032784">
    <property type="term" value="P:regulation of DNA-templated transcription elongation"/>
    <property type="evidence" value="ECO:0007669"/>
    <property type="project" value="InterPro"/>
</dbReference>
<gene>
    <name evidence="1" type="ORF">EV665_11413</name>
</gene>
<keyword evidence="1" id="KW-0418">Kinase</keyword>
<dbReference type="Proteomes" id="UP000295351">
    <property type="component" value="Unassembled WGS sequence"/>
</dbReference>
<dbReference type="InterPro" id="IPR036953">
    <property type="entry name" value="GreA/GreB_C_sf"/>
</dbReference>
<comment type="caution">
    <text evidence="1">The sequence shown here is derived from an EMBL/GenBank/DDBJ whole genome shotgun (WGS) entry which is preliminary data.</text>
</comment>
<evidence type="ECO:0000313" key="1">
    <source>
        <dbReference type="EMBL" id="TCN41246.1"/>
    </source>
</evidence>
<dbReference type="GO" id="GO:0003677">
    <property type="term" value="F:DNA binding"/>
    <property type="evidence" value="ECO:0007669"/>
    <property type="project" value="InterPro"/>
</dbReference>
<sequence>MAMGRDPAMLTARDGYVLEKMLRDWPPLTQEWLALLKRKLSGGRLPAGARIPADLAMIDARVTFRCESGLSDTRTLCLPGTYAPGSAFLPVTTFYGLALLGLREGQAMTFDRPEGRRDWIVLEKVLFQPAAGGPVPEAPAEAARAPFRVIAGGLTERAFTAANENGPGQGPGPSAA</sequence>
<keyword evidence="1" id="KW-0808">Transferase</keyword>
<reference evidence="1 2" key="1">
    <citation type="submission" date="2019-03" db="EMBL/GenBank/DDBJ databases">
        <title>Genomic Encyclopedia of Type Strains, Phase IV (KMG-IV): sequencing the most valuable type-strain genomes for metagenomic binning, comparative biology and taxonomic classification.</title>
        <authorList>
            <person name="Goeker M."/>
        </authorList>
    </citation>
    <scope>NUCLEOTIDE SEQUENCE [LARGE SCALE GENOMIC DNA]</scope>
    <source>
        <strain evidence="1 2">DSM 18401</strain>
    </source>
</reference>
<organism evidence="1 2">
    <name type="scientific">Shinella granuli</name>
    <dbReference type="NCBI Taxonomy" id="323621"/>
    <lineage>
        <taxon>Bacteria</taxon>
        <taxon>Pseudomonadati</taxon>
        <taxon>Pseudomonadota</taxon>
        <taxon>Alphaproteobacteria</taxon>
        <taxon>Hyphomicrobiales</taxon>
        <taxon>Rhizobiaceae</taxon>
        <taxon>Shinella</taxon>
    </lineage>
</organism>
<keyword evidence="2" id="KW-1185">Reference proteome</keyword>
<dbReference type="GO" id="GO:0016301">
    <property type="term" value="F:kinase activity"/>
    <property type="evidence" value="ECO:0007669"/>
    <property type="project" value="UniProtKB-KW"/>
</dbReference>
<name>A0A4R2CKF7_SHIGR</name>
<dbReference type="Gene3D" id="3.10.50.30">
    <property type="entry name" value="Transcription elongation factor, GreA/GreB, C-terminal domain"/>
    <property type="match status" value="1"/>
</dbReference>
<proteinExistence type="predicted"/>
<evidence type="ECO:0000313" key="2">
    <source>
        <dbReference type="Proteomes" id="UP000295351"/>
    </source>
</evidence>
<dbReference type="AlphaFoldDB" id="A0A4R2CKF7"/>
<dbReference type="EMBL" id="SLVX01000014">
    <property type="protein sequence ID" value="TCN41246.1"/>
    <property type="molecule type" value="Genomic_DNA"/>
</dbReference>
<accession>A0A4R2CKF7</accession>
<protein>
    <submittedName>
        <fullName evidence="1">Regulator of nucleoside diphosphate kinase</fullName>
    </submittedName>
</protein>